<organism evidence="1">
    <name type="scientific">marine sediment metagenome</name>
    <dbReference type="NCBI Taxonomy" id="412755"/>
    <lineage>
        <taxon>unclassified sequences</taxon>
        <taxon>metagenomes</taxon>
        <taxon>ecological metagenomes</taxon>
    </lineage>
</organism>
<dbReference type="AlphaFoldDB" id="A0A0F9CUW6"/>
<comment type="caution">
    <text evidence="1">The sequence shown here is derived from an EMBL/GenBank/DDBJ whole genome shotgun (WGS) entry which is preliminary data.</text>
</comment>
<sequence length="76" mass="8159">MEKDSQPRMVKPESTKKPKCKLVGKNGNIFNLGGIASQALKKAGQHKAAKEMVSKMFGAGSYSEALAIISEYVDVS</sequence>
<dbReference type="EMBL" id="LAZR01031676">
    <property type="protein sequence ID" value="KKL53034.1"/>
    <property type="molecule type" value="Genomic_DNA"/>
</dbReference>
<accession>A0A0F9CUW6</accession>
<evidence type="ECO:0000313" key="1">
    <source>
        <dbReference type="EMBL" id="KKL53034.1"/>
    </source>
</evidence>
<protein>
    <submittedName>
        <fullName evidence="1">Uncharacterized protein</fullName>
    </submittedName>
</protein>
<gene>
    <name evidence="1" type="ORF">LCGC14_2279450</name>
</gene>
<reference evidence="1" key="1">
    <citation type="journal article" date="2015" name="Nature">
        <title>Complex archaea that bridge the gap between prokaryotes and eukaryotes.</title>
        <authorList>
            <person name="Spang A."/>
            <person name="Saw J.H."/>
            <person name="Jorgensen S.L."/>
            <person name="Zaremba-Niedzwiedzka K."/>
            <person name="Martijn J."/>
            <person name="Lind A.E."/>
            <person name="van Eijk R."/>
            <person name="Schleper C."/>
            <person name="Guy L."/>
            <person name="Ettema T.J."/>
        </authorList>
    </citation>
    <scope>NUCLEOTIDE SEQUENCE</scope>
</reference>
<name>A0A0F9CUW6_9ZZZZ</name>
<proteinExistence type="predicted"/>